<dbReference type="InterPro" id="IPR009003">
    <property type="entry name" value="Peptidase_S1_PA"/>
</dbReference>
<feature type="repeat" description="WD" evidence="3">
    <location>
        <begin position="1295"/>
        <end position="1338"/>
    </location>
</feature>
<dbReference type="Proteomes" id="UP001595867">
    <property type="component" value="Unassembled WGS sequence"/>
</dbReference>
<dbReference type="InterPro" id="IPR011047">
    <property type="entry name" value="Quinoprotein_ADH-like_sf"/>
</dbReference>
<dbReference type="InterPro" id="IPR020472">
    <property type="entry name" value="WD40_PAC1"/>
</dbReference>
<dbReference type="SMART" id="SM00320">
    <property type="entry name" value="WD40"/>
    <property type="match status" value="10"/>
</dbReference>
<evidence type="ECO:0000256" key="3">
    <source>
        <dbReference type="PROSITE-ProRule" id="PRU00221"/>
    </source>
</evidence>
<dbReference type="SUPFAM" id="SSF50494">
    <property type="entry name" value="Trypsin-like serine proteases"/>
    <property type="match status" value="1"/>
</dbReference>
<gene>
    <name evidence="5" type="ORF">ACFO0C_05895</name>
</gene>
<feature type="repeat" description="WD" evidence="3">
    <location>
        <begin position="1002"/>
        <end position="1027"/>
    </location>
</feature>
<dbReference type="RefSeq" id="WP_378065474.1">
    <property type="nucleotide sequence ID" value="NZ_JBHSBL010000005.1"/>
</dbReference>
<feature type="repeat" description="WD" evidence="3">
    <location>
        <begin position="1254"/>
        <end position="1294"/>
    </location>
</feature>
<dbReference type="PROSITE" id="PS50082">
    <property type="entry name" value="WD_REPEATS_2"/>
    <property type="match status" value="5"/>
</dbReference>
<protein>
    <submittedName>
        <fullName evidence="5">Uncharacterized protein</fullName>
    </submittedName>
</protein>
<feature type="repeat" description="WD" evidence="3">
    <location>
        <begin position="756"/>
        <end position="797"/>
    </location>
</feature>
<keyword evidence="2" id="KW-0677">Repeat</keyword>
<dbReference type="CDD" id="cd00200">
    <property type="entry name" value="WD40"/>
    <property type="match status" value="1"/>
</dbReference>
<dbReference type="InterPro" id="IPR015943">
    <property type="entry name" value="WD40/YVTN_repeat-like_dom_sf"/>
</dbReference>
<reference evidence="6" key="1">
    <citation type="journal article" date="2019" name="Int. J. Syst. Evol. Microbiol.">
        <title>The Global Catalogue of Microorganisms (GCM) 10K type strain sequencing project: providing services to taxonomists for standard genome sequencing and annotation.</title>
        <authorList>
            <consortium name="The Broad Institute Genomics Platform"/>
            <consortium name="The Broad Institute Genome Sequencing Center for Infectious Disease"/>
            <person name="Wu L."/>
            <person name="Ma J."/>
        </authorList>
    </citation>
    <scope>NUCLEOTIDE SEQUENCE [LARGE SCALE GENOMIC DNA]</scope>
    <source>
        <strain evidence="6">TBRC 5832</strain>
    </source>
</reference>
<dbReference type="Gene3D" id="2.130.10.10">
    <property type="entry name" value="YVTN repeat-like/Quinoprotein amine dehydrogenase"/>
    <property type="match status" value="3"/>
</dbReference>
<dbReference type="SUPFAM" id="SSF52540">
    <property type="entry name" value="P-loop containing nucleoside triphosphate hydrolases"/>
    <property type="match status" value="1"/>
</dbReference>
<evidence type="ECO:0000256" key="2">
    <source>
        <dbReference type="ARBA" id="ARBA00022737"/>
    </source>
</evidence>
<dbReference type="InterPro" id="IPR027417">
    <property type="entry name" value="P-loop_NTPase"/>
</dbReference>
<feature type="region of interest" description="Disordered" evidence="4">
    <location>
        <begin position="912"/>
        <end position="944"/>
    </location>
</feature>
<evidence type="ECO:0000256" key="1">
    <source>
        <dbReference type="ARBA" id="ARBA00022574"/>
    </source>
</evidence>
<dbReference type="SUPFAM" id="SSF50998">
    <property type="entry name" value="Quinoprotein alcohol dehydrogenase-like"/>
    <property type="match status" value="1"/>
</dbReference>
<proteinExistence type="predicted"/>
<dbReference type="SUPFAM" id="SSF50978">
    <property type="entry name" value="WD40 repeat-like"/>
    <property type="match status" value="1"/>
</dbReference>
<evidence type="ECO:0000313" key="6">
    <source>
        <dbReference type="Proteomes" id="UP001595867"/>
    </source>
</evidence>
<dbReference type="InterPro" id="IPR001680">
    <property type="entry name" value="WD40_rpt"/>
</dbReference>
<feature type="repeat" description="WD" evidence="3">
    <location>
        <begin position="1115"/>
        <end position="1158"/>
    </location>
</feature>
<dbReference type="Gene3D" id="3.40.50.300">
    <property type="entry name" value="P-loop containing nucleotide triphosphate hydrolases"/>
    <property type="match status" value="1"/>
</dbReference>
<dbReference type="PANTHER" id="PTHR22847:SF637">
    <property type="entry name" value="WD REPEAT DOMAIN 5B"/>
    <property type="match status" value="1"/>
</dbReference>
<accession>A0ABV8IN90</accession>
<dbReference type="Pfam" id="PF00400">
    <property type="entry name" value="WD40"/>
    <property type="match status" value="6"/>
</dbReference>
<name>A0ABV8IN90_9ACTN</name>
<evidence type="ECO:0000256" key="4">
    <source>
        <dbReference type="SAM" id="MobiDB-lite"/>
    </source>
</evidence>
<dbReference type="InterPro" id="IPR036322">
    <property type="entry name" value="WD40_repeat_dom_sf"/>
</dbReference>
<dbReference type="PANTHER" id="PTHR22847">
    <property type="entry name" value="WD40 REPEAT PROTEIN"/>
    <property type="match status" value="1"/>
</dbReference>
<dbReference type="PROSITE" id="PS50294">
    <property type="entry name" value="WD_REPEATS_REGION"/>
    <property type="match status" value="2"/>
</dbReference>
<dbReference type="EMBL" id="JBHSBL010000005">
    <property type="protein sequence ID" value="MFC4064452.1"/>
    <property type="molecule type" value="Genomic_DNA"/>
</dbReference>
<dbReference type="PRINTS" id="PR00320">
    <property type="entry name" value="GPROTEINBRPT"/>
</dbReference>
<comment type="caution">
    <text evidence="5">The sequence shown here is derived from an EMBL/GenBank/DDBJ whole genome shotgun (WGS) entry which is preliminary data.</text>
</comment>
<evidence type="ECO:0000313" key="5">
    <source>
        <dbReference type="EMBL" id="MFC4064452.1"/>
    </source>
</evidence>
<sequence>MTEPESLPAPRRDPWTVAIHDGPHGRAAADRPLGTGVLIDPWRVLTSYAVVRDRHLAEQPVWVAFPKAPVPRTERRAVATVRTDADGDIAVLVLAGAAPDQVRPAPLLCPDGADLAGEPWWTFGFPPDSPFGADGYGTVGSALAYGRVRLDADRRRPLRPGFTGAGLWSPRFRAVVGLVGQIHTTGGNAGEAAALTLRQAAADLPGEHLTDLAGWSVVDAGETALAAWGWSLTDDVEATRHWRPRARGVAVDAETGYRFRGRRAALRAVTGFLDRGTPDGHVLVVTGSPGVGKSAVLGRIVTTADEGIRRALPADDDSVKARVGSVSCAVHVKGKTAHDVAVEIARAAAVRLPDDVTQLAPALLARLTRHPQGRFNLVLDALDEAVTPGQAQQIVEDIVLPVARTCAAAGAQVVVGTRRSDDGGDLIRLFGPDLDVVDLDDERYFEAEDLTAYALATLRLVGAERDGNPYADIAVAGPLAARIAHLADRNFLVAGLTARRHGLHDSAPADPARLDFPADVDAALEAYVARLPAVGGTPARLALTALAHAWAPGFTVELWQVVLAALGACVGVDDLTEFARSSAANFIVETSGRPPAARFRLFHQALDDALRRARATVGGPASDQRDISEHLIRYGRRRGWAGADPYLLSVLPEHAAAGGVIDELLTDYEYLLHADLLRLVPPAAHAHTVLGQQRARLLRLTPNAVGAGPAERSAEFSVTAAIEGIDARIAVDGREPYRAVWAAVQRRPEWAALRGHTGDAAVVCSLTPRDGRDVVASGGTDGTVRIWNPETGQQRLLLRPGVPVTALAPVRAGTRALLAVAGPVGGVTLWDPETGQERHRLDDLPGMVRQVIAHTPGRVAVVTGDGTVTVWEPVTGETRTAGAFGEITAVTGDGRGTVVVGTADGSVVIVPDSGDLPVAPPGRPPAPPGLPAAPTARSGSAASPDGPVGALCHLVLPGGAVIAAAAGPVLRIWDAATGQPIHVLQHPGRRITALSAVRTAGGDLLATAADDAVVRLWNPATGRQVRTLPGRGTPVTGLCVTTVRDRPLLVSVGDDTVRLWDVDAQERTVTTSSTAASVTALVPTVHQRSALVACGHGDGLVQLRNAANGAAVRVFTGHEGPVTTLTTVHAGGEVLLASGGTDHTVRMWTVGGGQRPRQVYQPGWSWAVCAVFWRRQVYLACAGRGGTVRLWDPWSEREWRPRWGWFIRYWPTPAGPISSLCPLPQFGGALVAGTGVDGTVRIWEVGTGQERAVFTGHTGRVRVACALGNGLIASAGDDRTVRIWDGYSGAAAHVLTGHTAPVTALCLVTVSGRRLLASAGQDATVRLWDPETGTHELTIPVHHPANACTEAAGLLIVGTAAGALGLSLSVPGLPPSDSADPV</sequence>
<keyword evidence="6" id="KW-1185">Reference proteome</keyword>
<feature type="compositionally biased region" description="Pro residues" evidence="4">
    <location>
        <begin position="918"/>
        <end position="931"/>
    </location>
</feature>
<organism evidence="5 6">
    <name type="scientific">Actinoplanes subglobosus</name>
    <dbReference type="NCBI Taxonomy" id="1547892"/>
    <lineage>
        <taxon>Bacteria</taxon>
        <taxon>Bacillati</taxon>
        <taxon>Actinomycetota</taxon>
        <taxon>Actinomycetes</taxon>
        <taxon>Micromonosporales</taxon>
        <taxon>Micromonosporaceae</taxon>
        <taxon>Actinoplanes</taxon>
    </lineage>
</organism>
<keyword evidence="1 3" id="KW-0853">WD repeat</keyword>